<dbReference type="InterPro" id="IPR008972">
    <property type="entry name" value="Cupredoxin"/>
</dbReference>
<dbReference type="PANTHER" id="PTHR34883">
    <property type="entry name" value="SERINE-RICH PROTEIN, PUTATIVE-RELATED-RELATED"/>
    <property type="match status" value="1"/>
</dbReference>
<evidence type="ECO:0000313" key="4">
    <source>
        <dbReference type="Proteomes" id="UP001295740"/>
    </source>
</evidence>
<keyword evidence="2" id="KW-0732">Signal</keyword>
<protein>
    <submittedName>
        <fullName evidence="3">Uu.00g074090.m01.CDS01</fullName>
    </submittedName>
</protein>
<dbReference type="EMBL" id="CAUWAG010000018">
    <property type="protein sequence ID" value="CAJ2511784.1"/>
    <property type="molecule type" value="Genomic_DNA"/>
</dbReference>
<proteinExistence type="predicted"/>
<sequence>MLFTTLTAAALMGLASAQTVHVVSVGTTDKQNIYSPNNIKANPGEMIQFQFRGGNHSVVQSNFDNPCTPISQHTNMTGMFSGYMDVASSEAMGAIPTYTMMVTVATPLWFYCSQAKHCQAGMVMVVNENPGANASRTLTQFQALAAVAPANIDPGTVTSGAGSTTSGGSSTGSTGSTGSSGTATGSGSSASASATTTVGTGAGSVLAVSSSMGLLSAAVAALLLL</sequence>
<organism evidence="3 4">
    <name type="scientific">Anthostomella pinea</name>
    <dbReference type="NCBI Taxonomy" id="933095"/>
    <lineage>
        <taxon>Eukaryota</taxon>
        <taxon>Fungi</taxon>
        <taxon>Dikarya</taxon>
        <taxon>Ascomycota</taxon>
        <taxon>Pezizomycotina</taxon>
        <taxon>Sordariomycetes</taxon>
        <taxon>Xylariomycetidae</taxon>
        <taxon>Xylariales</taxon>
        <taxon>Xylariaceae</taxon>
        <taxon>Anthostomella</taxon>
    </lineage>
</organism>
<keyword evidence="4" id="KW-1185">Reference proteome</keyword>
<dbReference type="Proteomes" id="UP001295740">
    <property type="component" value="Unassembled WGS sequence"/>
</dbReference>
<dbReference type="PANTHER" id="PTHR34883:SF17">
    <property type="entry name" value="CUPREDOXIN"/>
    <property type="match status" value="1"/>
</dbReference>
<feature type="chain" id="PRO_5042583543" evidence="2">
    <location>
        <begin position="18"/>
        <end position="225"/>
    </location>
</feature>
<feature type="signal peptide" evidence="2">
    <location>
        <begin position="1"/>
        <end position="17"/>
    </location>
</feature>
<name>A0AAI8VVF4_9PEZI</name>
<accession>A0AAI8VVF4</accession>
<reference evidence="3" key="1">
    <citation type="submission" date="2023-10" db="EMBL/GenBank/DDBJ databases">
        <authorList>
            <person name="Hackl T."/>
        </authorList>
    </citation>
    <scope>NUCLEOTIDE SEQUENCE</scope>
</reference>
<dbReference type="InterPro" id="IPR052953">
    <property type="entry name" value="Ser-rich/MCO-related"/>
</dbReference>
<dbReference type="Gene3D" id="2.60.40.420">
    <property type="entry name" value="Cupredoxins - blue copper proteins"/>
    <property type="match status" value="1"/>
</dbReference>
<dbReference type="AlphaFoldDB" id="A0AAI8VVF4"/>
<feature type="region of interest" description="Disordered" evidence="1">
    <location>
        <begin position="157"/>
        <end position="194"/>
    </location>
</feature>
<dbReference type="CDD" id="cd00920">
    <property type="entry name" value="Cupredoxin"/>
    <property type="match status" value="1"/>
</dbReference>
<evidence type="ECO:0000256" key="2">
    <source>
        <dbReference type="SAM" id="SignalP"/>
    </source>
</evidence>
<comment type="caution">
    <text evidence="3">The sequence shown here is derived from an EMBL/GenBank/DDBJ whole genome shotgun (WGS) entry which is preliminary data.</text>
</comment>
<evidence type="ECO:0000313" key="3">
    <source>
        <dbReference type="EMBL" id="CAJ2511784.1"/>
    </source>
</evidence>
<evidence type="ECO:0000256" key="1">
    <source>
        <dbReference type="SAM" id="MobiDB-lite"/>
    </source>
</evidence>
<gene>
    <name evidence="3" type="ORF">KHLLAP_LOCUS12252</name>
</gene>
<dbReference type="SUPFAM" id="SSF49503">
    <property type="entry name" value="Cupredoxins"/>
    <property type="match status" value="1"/>
</dbReference>